<name>A0A8S5TAR8_9CAUD</name>
<reference evidence="1" key="1">
    <citation type="journal article" date="2021" name="Proc. Natl. Acad. Sci. U.S.A.">
        <title>A Catalog of Tens of Thousands of Viruses from Human Metagenomes Reveals Hidden Associations with Chronic Diseases.</title>
        <authorList>
            <person name="Tisza M.J."/>
            <person name="Buck C.B."/>
        </authorList>
    </citation>
    <scope>NUCLEOTIDE SEQUENCE</scope>
    <source>
        <strain evidence="1">CtmHK36</strain>
    </source>
</reference>
<proteinExistence type="predicted"/>
<organism evidence="1">
    <name type="scientific">Siphoviridae sp. ctmHK36</name>
    <dbReference type="NCBI Taxonomy" id="2827931"/>
    <lineage>
        <taxon>Viruses</taxon>
        <taxon>Duplodnaviria</taxon>
        <taxon>Heunggongvirae</taxon>
        <taxon>Uroviricota</taxon>
        <taxon>Caudoviricetes</taxon>
    </lineage>
</organism>
<accession>A0A8S5TAR8</accession>
<dbReference type="EMBL" id="BK032788">
    <property type="protein sequence ID" value="DAF60412.1"/>
    <property type="molecule type" value="Genomic_DNA"/>
</dbReference>
<evidence type="ECO:0000313" key="1">
    <source>
        <dbReference type="EMBL" id="DAF60412.1"/>
    </source>
</evidence>
<sequence length="89" mass="10312">MNEVFDEIIGKINKAKTPMGVKIKSEQFGVNVKLNEENVRMVMVCVVLVFSTYNYAPYTFDFNSSMSDDELEEVYDKFEERLTVLRNLG</sequence>
<protein>
    <submittedName>
        <fullName evidence="1">Uncharacterized protein</fullName>
    </submittedName>
</protein>